<dbReference type="CDD" id="cd16145">
    <property type="entry name" value="ARS_like"/>
    <property type="match status" value="1"/>
</dbReference>
<accession>A0A412G0D2</accession>
<dbReference type="AlphaFoldDB" id="A0A412G0D2"/>
<dbReference type="InterPro" id="IPR052701">
    <property type="entry name" value="GAG_Ulvan_Degrading_Sulfatases"/>
</dbReference>
<evidence type="ECO:0000313" key="7">
    <source>
        <dbReference type="Proteomes" id="UP000475905"/>
    </source>
</evidence>
<reference evidence="7 8" key="2">
    <citation type="journal article" date="2019" name="Nat. Med.">
        <title>A library of human gut bacterial isolates paired with longitudinal multiomics data enables mechanistic microbiome research.</title>
        <authorList>
            <person name="Poyet M."/>
            <person name="Groussin M."/>
            <person name="Gibbons S.M."/>
            <person name="Avila-Pacheco J."/>
            <person name="Jiang X."/>
            <person name="Kearney S.M."/>
            <person name="Perrotta A.R."/>
            <person name="Berdy B."/>
            <person name="Zhao S."/>
            <person name="Lieberman T.D."/>
            <person name="Swanson P.K."/>
            <person name="Smith M."/>
            <person name="Roesemann S."/>
            <person name="Alexander J.E."/>
            <person name="Rich S.A."/>
            <person name="Livny J."/>
            <person name="Vlamakis H."/>
            <person name="Clish C."/>
            <person name="Bullock K."/>
            <person name="Deik A."/>
            <person name="Scott J."/>
            <person name="Pierce K.A."/>
            <person name="Xavier R.J."/>
            <person name="Alm E.J."/>
        </authorList>
    </citation>
    <scope>NUCLEOTIDE SEQUENCE [LARGE SCALE GENOMIC DNA]</scope>
    <source>
        <strain evidence="4 8">BIOML-A21</strain>
        <strain evidence="3 7">BIOML-A31</strain>
    </source>
</reference>
<evidence type="ECO:0000313" key="3">
    <source>
        <dbReference type="EMBL" id="KAA5462766.1"/>
    </source>
</evidence>
<evidence type="ECO:0000313" key="5">
    <source>
        <dbReference type="EMBL" id="RGR73889.1"/>
    </source>
</evidence>
<comment type="PTM">
    <text evidence="1">The conversion to 3-oxoalanine (also known as C-formylglycine, FGly), of a serine or cysteine residue in prokaryotes and of a cysteine residue in eukaryotes, is critical for catalytic activity.</text>
</comment>
<dbReference type="EMBL" id="VVYP01000015">
    <property type="protein sequence ID" value="KAA5462766.1"/>
    <property type="molecule type" value="Genomic_DNA"/>
</dbReference>
<evidence type="ECO:0000313" key="6">
    <source>
        <dbReference type="Proteomes" id="UP000284205"/>
    </source>
</evidence>
<organism evidence="5 6">
    <name type="scientific">Bacteroides caccae</name>
    <dbReference type="NCBI Taxonomy" id="47678"/>
    <lineage>
        <taxon>Bacteria</taxon>
        <taxon>Pseudomonadati</taxon>
        <taxon>Bacteroidota</taxon>
        <taxon>Bacteroidia</taxon>
        <taxon>Bacteroidales</taxon>
        <taxon>Bacteroidaceae</taxon>
        <taxon>Bacteroides</taxon>
    </lineage>
</organism>
<feature type="modified residue" description="3-oxoalanine (Ser)" evidence="1">
    <location>
        <position position="85"/>
    </location>
</feature>
<dbReference type="InterPro" id="IPR000917">
    <property type="entry name" value="Sulfatase_N"/>
</dbReference>
<evidence type="ECO:0000313" key="4">
    <source>
        <dbReference type="EMBL" id="KAA5491302.1"/>
    </source>
</evidence>
<dbReference type="PANTHER" id="PTHR43751:SF3">
    <property type="entry name" value="SULFATASE N-TERMINAL DOMAIN-CONTAINING PROTEIN"/>
    <property type="match status" value="1"/>
</dbReference>
<dbReference type="Proteomes" id="UP000475905">
    <property type="component" value="Unassembled WGS sequence"/>
</dbReference>
<dbReference type="Gene3D" id="3.30.1120.10">
    <property type="match status" value="1"/>
</dbReference>
<dbReference type="EMBL" id="VVYF01000011">
    <property type="protein sequence ID" value="KAA5491302.1"/>
    <property type="molecule type" value="Genomic_DNA"/>
</dbReference>
<dbReference type="Proteomes" id="UP000284205">
    <property type="component" value="Unassembled WGS sequence"/>
</dbReference>
<dbReference type="Proteomes" id="UP000491168">
    <property type="component" value="Unassembled WGS sequence"/>
</dbReference>
<dbReference type="EMBL" id="QRUO01000002">
    <property type="protein sequence ID" value="RGR73889.1"/>
    <property type="molecule type" value="Genomic_DNA"/>
</dbReference>
<evidence type="ECO:0000256" key="1">
    <source>
        <dbReference type="PIRSR" id="PIRSR600917-52"/>
    </source>
</evidence>
<gene>
    <name evidence="5" type="ORF">DWY26_03870</name>
    <name evidence="4" type="ORF">F2Y35_12160</name>
    <name evidence="3" type="ORF">F2Y36_12790</name>
</gene>
<evidence type="ECO:0000313" key="8">
    <source>
        <dbReference type="Proteomes" id="UP000491168"/>
    </source>
</evidence>
<feature type="domain" description="Sulfatase N-terminal" evidence="2">
    <location>
        <begin position="37"/>
        <end position="366"/>
    </location>
</feature>
<reference evidence="5 6" key="1">
    <citation type="submission" date="2018-08" db="EMBL/GenBank/DDBJ databases">
        <title>A genome reference for cultivated species of the human gut microbiota.</title>
        <authorList>
            <person name="Zou Y."/>
            <person name="Xue W."/>
            <person name="Luo G."/>
        </authorList>
    </citation>
    <scope>NUCLEOTIDE SEQUENCE [LARGE SCALE GENOMIC DNA]</scope>
    <source>
        <strain evidence="5 6">AF24-29LB</strain>
    </source>
</reference>
<dbReference type="RefSeq" id="WP_122138995.1">
    <property type="nucleotide sequence ID" value="NZ_CAXSJX010000012.1"/>
</dbReference>
<evidence type="ECO:0000259" key="2">
    <source>
        <dbReference type="Pfam" id="PF00884"/>
    </source>
</evidence>
<dbReference type="SUPFAM" id="SSF53649">
    <property type="entry name" value="Alkaline phosphatase-like"/>
    <property type="match status" value="1"/>
</dbReference>
<proteinExistence type="predicted"/>
<dbReference type="InterPro" id="IPR017850">
    <property type="entry name" value="Alkaline_phosphatase_core_sf"/>
</dbReference>
<name>A0A412G0D2_9BACE</name>
<dbReference type="Gene3D" id="3.40.720.10">
    <property type="entry name" value="Alkaline Phosphatase, subunit A"/>
    <property type="match status" value="1"/>
</dbReference>
<protein>
    <submittedName>
        <fullName evidence="3">Arylsulfatase</fullName>
    </submittedName>
    <submittedName>
        <fullName evidence="5">DUF4976 domain-containing protein</fullName>
    </submittedName>
</protein>
<comment type="caution">
    <text evidence="5">The sequence shown here is derived from an EMBL/GenBank/DDBJ whole genome shotgun (WGS) entry which is preliminary data.</text>
</comment>
<dbReference type="Pfam" id="PF00884">
    <property type="entry name" value="Sulfatase"/>
    <property type="match status" value="1"/>
</dbReference>
<dbReference type="PANTHER" id="PTHR43751">
    <property type="entry name" value="SULFATASE"/>
    <property type="match status" value="1"/>
</dbReference>
<sequence>MKSQMDIMNKLLLASGTLMLPFIHGQAQKQVSQSKTPNVVFIMADDLGIGDLGCYGQNRIKTPAIDALAAQGMKFTQHYSGSTVSAPSRCVLLTGKHTGHSYIRGNKGYKAEDGRSYDLNLADEEITVGEVFKTKDYVTACVGKWGLGGPSAEGHPNKQGFDYFFGYLGQGNAHNYYPVQLFENDNPVMLNHKVYSHDMIMDKALEFVDKNTDKPFFLYLTPTIPHADIIVPNNELFDYDGKFEEVPYPGKGYRPQEKPRATFAAMVTRLDRDVQRLVDLLKKKEVLDNTIIIFTSDNGTHKEGGHDPKYFDSNGPFRGMKRDLYEGGIRTPFIVKWPGVIPEGSVSFQISTFWDFMPTMCELIGIPVPANIDGLSYLPTLTGKGEQKQHDYLYFEFHEQGGKQALIKDGWKLLHLQVNNPQKEHYELYNLNADPGEIADVLNQYPQKVKEFEKIMKKARTTNENWKFAFEK</sequence>